<gene>
    <name evidence="11" type="ORF">BDEG_27990</name>
</gene>
<dbReference type="Proteomes" id="UP000077115">
    <property type="component" value="Unassembled WGS sequence"/>
</dbReference>
<dbReference type="InterPro" id="IPR045233">
    <property type="entry name" value="GMPPB_N"/>
</dbReference>
<dbReference type="InterPro" id="IPR050486">
    <property type="entry name" value="Mannose-1P_guanyltransferase"/>
</dbReference>
<sequence>MPMIVGEDLSIPTVLPSTPVLHHDSSLDPTSLFTDQDQIDYASTKRASNQRLNQRNESTLLMQFIIMLVNTIATLLPFIRKDFWSFTTAKKRRDDKQDSTMDTLNSHSSFPRKSVSTHLQSDSSIIASTQEGSEQPTRPKRSSRLRSDANTNAYSIHPDTATDSSSQLSIPHKRRGKANTCSPNPSSVSPFLGMPSHRQRLDRQRKKTLVLDLDETLIHSTSRGSRRHDFIVEVLVNSHICLYHVYKRPHVDLFLRKATEWFKIVIFTASMPEYADPVIDWLDSTRTIVSKRYFRESCTSFFGTLTKNLEVVESDLSQVCLIDNAPLSYKLNPGFGTRLRPLTLTLPKPLVEFANRPMILHQIEALVKAGVTDIVLAVNYRPEVMANFIATYEAQLGVHITFSVETEPLGTAGPLALASDVLGKNDDPFFVLNSDVICDFPFEEMAAFHKSHGNEGTLLVTRVEEPSKYGVVINKPNSTKIDRFVEKPQTFVSNKINAGLYIFNTSILKRIKPEPTSIEKEIFPLMADAGELHYMDLAGFWMDVGQPKDYLIGMSLYLASLNKKSPSSLTTGPGYIGNVLIDPTAIIGEHCRIGPNVVIGPGVEIGDGVRLSRTVLLESVRIKDHAWINSSVIGWRSTIGRWTRVEGNSITGEDVQVSDEIYLNGACILPHKSVSANVPQPKIIM</sequence>
<evidence type="ECO:0000259" key="10">
    <source>
        <dbReference type="PROSITE" id="PS50969"/>
    </source>
</evidence>
<dbReference type="Pfam" id="PF25087">
    <property type="entry name" value="GMPPB_C"/>
    <property type="match status" value="1"/>
</dbReference>
<comment type="similarity">
    <text evidence="2">Belongs to the transferase hexapeptide repeat family.</text>
</comment>
<dbReference type="STRING" id="403673.A0A177WXJ1"/>
<dbReference type="InterPro" id="IPR005835">
    <property type="entry name" value="NTP_transferase_dom"/>
</dbReference>
<dbReference type="InterPro" id="IPR011948">
    <property type="entry name" value="Dullard_phosphatase"/>
</dbReference>
<dbReference type="GO" id="GO:0009298">
    <property type="term" value="P:GDP-mannose biosynthetic process"/>
    <property type="evidence" value="ECO:0007669"/>
    <property type="project" value="UniProtKB-UniPathway"/>
</dbReference>
<dbReference type="FunFam" id="3.90.550.10:FF:000013">
    <property type="entry name" value="mannose-1-phosphate guanyltransferase beta"/>
    <property type="match status" value="1"/>
</dbReference>
<reference evidence="11 12" key="1">
    <citation type="submission" date="2006-10" db="EMBL/GenBank/DDBJ databases">
        <title>The Genome Sequence of Batrachochytrium dendrobatidis JEL423.</title>
        <authorList>
            <consortium name="The Broad Institute Genome Sequencing Platform"/>
            <person name="Birren B."/>
            <person name="Lander E."/>
            <person name="Galagan J."/>
            <person name="Cuomo C."/>
            <person name="Devon K."/>
            <person name="Jaffe D."/>
            <person name="Butler J."/>
            <person name="Alvarez P."/>
            <person name="Gnerre S."/>
            <person name="Grabherr M."/>
            <person name="Kleber M."/>
            <person name="Mauceli E."/>
            <person name="Brockman W."/>
            <person name="Young S."/>
            <person name="LaButti K."/>
            <person name="Sykes S."/>
            <person name="DeCaprio D."/>
            <person name="Crawford M."/>
            <person name="Koehrsen M."/>
            <person name="Engels R."/>
            <person name="Montgomery P."/>
            <person name="Pearson M."/>
            <person name="Howarth C."/>
            <person name="Larson L."/>
            <person name="White J."/>
            <person name="O'Leary S."/>
            <person name="Kodira C."/>
            <person name="Zeng Q."/>
            <person name="Yandava C."/>
            <person name="Alvarado L."/>
            <person name="Longcore J."/>
            <person name="James T."/>
        </authorList>
    </citation>
    <scope>NUCLEOTIDE SEQUENCE [LARGE SCALE GENOMIC DNA]</scope>
    <source>
        <strain evidence="11 12">JEL423</strain>
    </source>
</reference>
<evidence type="ECO:0000256" key="1">
    <source>
        <dbReference type="ARBA" id="ARBA00004823"/>
    </source>
</evidence>
<dbReference type="InterPro" id="IPR056729">
    <property type="entry name" value="GMPPB_C"/>
</dbReference>
<keyword evidence="4" id="KW-0808">Transferase</keyword>
<dbReference type="OrthoDB" id="1733332at2759"/>
<evidence type="ECO:0000256" key="9">
    <source>
        <dbReference type="SAM" id="MobiDB-lite"/>
    </source>
</evidence>
<evidence type="ECO:0000256" key="5">
    <source>
        <dbReference type="ARBA" id="ARBA00022741"/>
    </source>
</evidence>
<evidence type="ECO:0000256" key="2">
    <source>
        <dbReference type="ARBA" id="ARBA00007274"/>
    </source>
</evidence>
<evidence type="ECO:0000256" key="7">
    <source>
        <dbReference type="ARBA" id="ARBA00023306"/>
    </source>
</evidence>
<dbReference type="InterPro" id="IPR036412">
    <property type="entry name" value="HAD-like_sf"/>
</dbReference>
<dbReference type="PROSITE" id="PS00101">
    <property type="entry name" value="HEXAPEP_TRANSFERASES"/>
    <property type="match status" value="1"/>
</dbReference>
<dbReference type="InterPro" id="IPR018357">
    <property type="entry name" value="Hexapep_transf_CS"/>
</dbReference>
<evidence type="ECO:0000256" key="3">
    <source>
        <dbReference type="ARBA" id="ARBA00012387"/>
    </source>
</evidence>
<dbReference type="SUPFAM" id="SSF56784">
    <property type="entry name" value="HAD-like"/>
    <property type="match status" value="1"/>
</dbReference>
<dbReference type="SUPFAM" id="SSF53448">
    <property type="entry name" value="Nucleotide-diphospho-sugar transferases"/>
    <property type="match status" value="1"/>
</dbReference>
<name>A0A177WXJ1_BATDL</name>
<keyword evidence="6" id="KW-0342">GTP-binding</keyword>
<dbReference type="UniPathway" id="UPA00126">
    <property type="reaction ID" value="UER00930"/>
</dbReference>
<dbReference type="AlphaFoldDB" id="A0A177WXJ1"/>
<dbReference type="EMBL" id="DS022313">
    <property type="protein sequence ID" value="OAJ44797.1"/>
    <property type="molecule type" value="Genomic_DNA"/>
</dbReference>
<comment type="pathway">
    <text evidence="1">Nucleotide-sugar biosynthesis; GDP-alpha-D-mannose biosynthesis; GDP-alpha-D-mannose from alpha-D-mannose 1-phosphate (GTP route): step 1/1.</text>
</comment>
<comment type="catalytic activity">
    <reaction evidence="8">
        <text>alpha-D-mannose 1-phosphate + GTP + H(+) = GDP-alpha-D-mannose + diphosphate</text>
        <dbReference type="Rhea" id="RHEA:15229"/>
        <dbReference type="ChEBI" id="CHEBI:15378"/>
        <dbReference type="ChEBI" id="CHEBI:33019"/>
        <dbReference type="ChEBI" id="CHEBI:37565"/>
        <dbReference type="ChEBI" id="CHEBI:57527"/>
        <dbReference type="ChEBI" id="CHEBI:58409"/>
        <dbReference type="EC" id="2.7.7.13"/>
    </reaction>
</comment>
<organism evidence="11 12">
    <name type="scientific">Batrachochytrium dendrobatidis (strain JEL423)</name>
    <dbReference type="NCBI Taxonomy" id="403673"/>
    <lineage>
        <taxon>Eukaryota</taxon>
        <taxon>Fungi</taxon>
        <taxon>Fungi incertae sedis</taxon>
        <taxon>Chytridiomycota</taxon>
        <taxon>Chytridiomycota incertae sedis</taxon>
        <taxon>Chytridiomycetes</taxon>
        <taxon>Rhizophydiales</taxon>
        <taxon>Rhizophydiales incertae sedis</taxon>
        <taxon>Batrachochytrium</taxon>
    </lineage>
</organism>
<dbReference type="PROSITE" id="PS50969">
    <property type="entry name" value="FCP1"/>
    <property type="match status" value="1"/>
</dbReference>
<dbReference type="PANTHER" id="PTHR22572">
    <property type="entry name" value="SUGAR-1-PHOSPHATE GUANYL TRANSFERASE"/>
    <property type="match status" value="1"/>
</dbReference>
<keyword evidence="5" id="KW-0547">Nucleotide-binding</keyword>
<evidence type="ECO:0000256" key="4">
    <source>
        <dbReference type="ARBA" id="ARBA00022679"/>
    </source>
</evidence>
<evidence type="ECO:0000313" key="12">
    <source>
        <dbReference type="Proteomes" id="UP000077115"/>
    </source>
</evidence>
<feature type="domain" description="FCP1 homology" evidence="10">
    <location>
        <begin position="202"/>
        <end position="366"/>
    </location>
</feature>
<dbReference type="VEuPathDB" id="FungiDB:BDEG_27990"/>
<dbReference type="Gene3D" id="2.160.10.10">
    <property type="entry name" value="Hexapeptide repeat proteins"/>
    <property type="match status" value="1"/>
</dbReference>
<dbReference type="InterPro" id="IPR004274">
    <property type="entry name" value="FCP1_dom"/>
</dbReference>
<evidence type="ECO:0000256" key="6">
    <source>
        <dbReference type="ARBA" id="ARBA00023134"/>
    </source>
</evidence>
<dbReference type="CDD" id="cd07521">
    <property type="entry name" value="HAD_FCP1-like"/>
    <property type="match status" value="1"/>
</dbReference>
<protein>
    <recommendedName>
        <fullName evidence="3">mannose-1-phosphate guanylyltransferase</fullName>
        <ecNumber evidence="3">2.7.7.13</ecNumber>
    </recommendedName>
</protein>
<evidence type="ECO:0000313" key="11">
    <source>
        <dbReference type="EMBL" id="OAJ44797.1"/>
    </source>
</evidence>
<keyword evidence="7" id="KW-0131">Cell cycle</keyword>
<dbReference type="SMART" id="SM00577">
    <property type="entry name" value="CPDc"/>
    <property type="match status" value="1"/>
</dbReference>
<reference evidence="11 12" key="2">
    <citation type="submission" date="2016-05" db="EMBL/GenBank/DDBJ databases">
        <title>Lineage-specific infection strategies underlie the spectrum of fungal disease in amphibians.</title>
        <authorList>
            <person name="Cuomo C.A."/>
            <person name="Farrer R.A."/>
            <person name="James T."/>
            <person name="Longcore J."/>
            <person name="Birren B."/>
        </authorList>
    </citation>
    <scope>NUCLEOTIDE SEQUENCE [LARGE SCALE GENOMIC DNA]</scope>
    <source>
        <strain evidence="11 12">JEL423</strain>
    </source>
</reference>
<feature type="region of interest" description="Disordered" evidence="9">
    <location>
        <begin position="90"/>
        <end position="199"/>
    </location>
</feature>
<accession>A0A177WXJ1</accession>
<dbReference type="NCBIfam" id="TIGR02251">
    <property type="entry name" value="HIF-SF_euk"/>
    <property type="match status" value="1"/>
</dbReference>
<dbReference type="eggNOG" id="KOG1322">
    <property type="taxonomic scope" value="Eukaryota"/>
</dbReference>
<dbReference type="Gene3D" id="3.90.550.10">
    <property type="entry name" value="Spore Coat Polysaccharide Biosynthesis Protein SpsA, Chain A"/>
    <property type="match status" value="1"/>
</dbReference>
<dbReference type="GO" id="GO:0005525">
    <property type="term" value="F:GTP binding"/>
    <property type="evidence" value="ECO:0007669"/>
    <property type="project" value="UniProtKB-KW"/>
</dbReference>
<feature type="compositionally biased region" description="Polar residues" evidence="9">
    <location>
        <begin position="179"/>
        <end position="189"/>
    </location>
</feature>
<dbReference type="GO" id="GO:0004475">
    <property type="term" value="F:mannose-1-phosphate guanylyltransferase (GTP) activity"/>
    <property type="evidence" value="ECO:0007669"/>
    <property type="project" value="UniProtKB-EC"/>
</dbReference>
<dbReference type="GO" id="GO:0016791">
    <property type="term" value="F:phosphatase activity"/>
    <property type="evidence" value="ECO:0007669"/>
    <property type="project" value="InterPro"/>
</dbReference>
<feature type="compositionally biased region" description="Polar residues" evidence="9">
    <location>
        <begin position="100"/>
        <end position="136"/>
    </location>
</feature>
<proteinExistence type="inferred from homology"/>
<dbReference type="CDD" id="cd06425">
    <property type="entry name" value="M1P_guanylylT_B_like_N"/>
    <property type="match status" value="1"/>
</dbReference>
<dbReference type="EC" id="2.7.7.13" evidence="3"/>
<evidence type="ECO:0000256" key="8">
    <source>
        <dbReference type="ARBA" id="ARBA00047343"/>
    </source>
</evidence>
<dbReference type="Pfam" id="PF00483">
    <property type="entry name" value="NTP_transferase"/>
    <property type="match status" value="1"/>
</dbReference>
<dbReference type="InterPro" id="IPR029044">
    <property type="entry name" value="Nucleotide-diphossugar_trans"/>
</dbReference>